<protein>
    <recommendedName>
        <fullName evidence="2">Heterokaryon incompatibility domain-containing protein</fullName>
    </recommendedName>
</protein>
<evidence type="ECO:0000313" key="4">
    <source>
        <dbReference type="Proteomes" id="UP000696280"/>
    </source>
</evidence>
<dbReference type="Pfam" id="PF06985">
    <property type="entry name" value="HET"/>
    <property type="match status" value="1"/>
</dbReference>
<proteinExistence type="predicted"/>
<dbReference type="Pfam" id="PF26639">
    <property type="entry name" value="Het-6_barrel"/>
    <property type="match status" value="1"/>
</dbReference>
<dbReference type="PANTHER" id="PTHR24148">
    <property type="entry name" value="ANKYRIN REPEAT DOMAIN-CONTAINING PROTEIN 39 HOMOLOG-RELATED"/>
    <property type="match status" value="1"/>
</dbReference>
<keyword evidence="4" id="KW-1185">Reference proteome</keyword>
<feature type="domain" description="Heterokaryon incompatibility" evidence="2">
    <location>
        <begin position="154"/>
        <end position="336"/>
    </location>
</feature>
<feature type="region of interest" description="Disordered" evidence="1">
    <location>
        <begin position="42"/>
        <end position="72"/>
    </location>
</feature>
<dbReference type="Proteomes" id="UP000696280">
    <property type="component" value="Unassembled WGS sequence"/>
</dbReference>
<feature type="region of interest" description="Disordered" evidence="1">
    <location>
        <begin position="550"/>
        <end position="598"/>
    </location>
</feature>
<name>A0A9N9PNG0_9HELO</name>
<feature type="region of interest" description="Disordered" evidence="1">
    <location>
        <begin position="633"/>
        <end position="702"/>
    </location>
</feature>
<feature type="compositionally biased region" description="Basic and acidic residues" evidence="1">
    <location>
        <begin position="59"/>
        <end position="72"/>
    </location>
</feature>
<gene>
    <name evidence="3" type="ORF">HYFRA_00003991</name>
</gene>
<sequence length="913" mass="104618">MHLYCTFRVIPSYTVRSRVEDHIYPKIFWDFLISIEMSDSGSSSHASSGDGLKRKRTIRSSDPRKKPQLEEGTSHVSLALELAKQRLAHLKGNLLNEIGGREDTYVYTPLKQFDGEDIRVLIIEPGKGDDPIACRLVPSALPTTKSGSTKAYPYTALSYFWGEGEPIHEITMTTYKTPEEKLESLGVAEMAIVRWRMSKRDRKHKAWSNSGKIYVRSNLYVALKRFRDRREPVTMWIDALCIDQGYDPERTEQVKKMHELYINARTVSVWLGDGKNLRQPPPRPCFSFLRRLLRLGDLDDVLNDLAEDKDNLVEGAGNIISLMRNKWFSRRWVVQELALARQAEVVYGLPMLLKCLYIDFDREQECHGQVRPATTASFCAKGNSSLLSNLKYSVFADGIAVFIKSQKRILPALSKKITEKAVSLPELPPPDGVHNLGANALVDFTSNLFRRNENGDIQQRMMTLEMLVSSLLAFESGDPKDTIFAVLSLAKDTHRISKETGLRELDERLTPTYEKKCLLDVYTDFIGYCIDESKSLDILLRHWAPSGEKERKKRRFTKKPKEEEEEEAKEEPLPTWIPLISKSSHGSPSQRAGGRIGGDSFVGTYLRTGQRNYSATLDLPPSLEFGRIEAERGAEEPAHEGRQKHEQEKVKKGEEKGIRGKKEKRSKRKKRAKDRKGKENHTASQETNHELPEKKDHHNKLKKKYNGRIFVKGLRIGTIKELSPRAPQGMIFHEAFGMAKFDHRWWEEYQEWAEDIPRVPEAFLRTLVADRGPDGQNIPSWYPRAFMECLNNLWVTGDLRPDDVISLPKAPEMAKHLLVRIKDVMWERKFVRIDLNGKKDTYGLLPPQANETDVICVLFGSSVPVVLRPQVVGHDEYWEMVGECFCYGQMEGEAVSGREWKYPYDDAECFEIR</sequence>
<reference evidence="3" key="1">
    <citation type="submission" date="2021-07" db="EMBL/GenBank/DDBJ databases">
        <authorList>
            <person name="Durling M."/>
        </authorList>
    </citation>
    <scope>NUCLEOTIDE SEQUENCE</scope>
</reference>
<dbReference type="PANTHER" id="PTHR24148:SF64">
    <property type="entry name" value="HETEROKARYON INCOMPATIBILITY DOMAIN-CONTAINING PROTEIN"/>
    <property type="match status" value="1"/>
</dbReference>
<dbReference type="OrthoDB" id="3477286at2759"/>
<dbReference type="InterPro" id="IPR052895">
    <property type="entry name" value="HetReg/Transcr_Mod"/>
</dbReference>
<dbReference type="AlphaFoldDB" id="A0A9N9PNG0"/>
<evidence type="ECO:0000256" key="1">
    <source>
        <dbReference type="SAM" id="MobiDB-lite"/>
    </source>
</evidence>
<feature type="compositionally biased region" description="Basic residues" evidence="1">
    <location>
        <begin position="661"/>
        <end position="675"/>
    </location>
</feature>
<organism evidence="3 4">
    <name type="scientific">Hymenoscyphus fraxineus</name>
    <dbReference type="NCBI Taxonomy" id="746836"/>
    <lineage>
        <taxon>Eukaryota</taxon>
        <taxon>Fungi</taxon>
        <taxon>Dikarya</taxon>
        <taxon>Ascomycota</taxon>
        <taxon>Pezizomycotina</taxon>
        <taxon>Leotiomycetes</taxon>
        <taxon>Helotiales</taxon>
        <taxon>Helotiaceae</taxon>
        <taxon>Hymenoscyphus</taxon>
    </lineage>
</organism>
<feature type="compositionally biased region" description="Polar residues" evidence="1">
    <location>
        <begin position="581"/>
        <end position="590"/>
    </location>
</feature>
<comment type="caution">
    <text evidence="3">The sequence shown here is derived from an EMBL/GenBank/DDBJ whole genome shotgun (WGS) entry which is preliminary data.</text>
</comment>
<accession>A0A9N9PNG0</accession>
<feature type="compositionally biased region" description="Basic and acidic residues" evidence="1">
    <location>
        <begin position="633"/>
        <end position="660"/>
    </location>
</feature>
<evidence type="ECO:0000313" key="3">
    <source>
        <dbReference type="EMBL" id="CAG8949673.1"/>
    </source>
</evidence>
<dbReference type="InterPro" id="IPR010730">
    <property type="entry name" value="HET"/>
</dbReference>
<feature type="compositionally biased region" description="Basic and acidic residues" evidence="1">
    <location>
        <begin position="676"/>
        <end position="696"/>
    </location>
</feature>
<evidence type="ECO:0000259" key="2">
    <source>
        <dbReference type="Pfam" id="PF06985"/>
    </source>
</evidence>
<dbReference type="EMBL" id="CAJVRL010000025">
    <property type="protein sequence ID" value="CAG8949673.1"/>
    <property type="molecule type" value="Genomic_DNA"/>
</dbReference>